<name>A0A5J6TUA0_9CAUD</name>
<protein>
    <submittedName>
        <fullName evidence="2">Uncharacterized protein</fullName>
    </submittedName>
</protein>
<dbReference type="Proteomes" id="UP000326801">
    <property type="component" value="Segment"/>
</dbReference>
<dbReference type="GeneID" id="63209786"/>
<dbReference type="EMBL" id="MN234228">
    <property type="protein sequence ID" value="QFG14346.1"/>
    <property type="molecule type" value="Genomic_DNA"/>
</dbReference>
<dbReference type="KEGG" id="vg:63209786"/>
<evidence type="ECO:0000313" key="3">
    <source>
        <dbReference type="Proteomes" id="UP000326801"/>
    </source>
</evidence>
<reference evidence="2 3" key="1">
    <citation type="submission" date="2019-07" db="EMBL/GenBank/DDBJ databases">
        <authorList>
            <person name="Divens A.M."/>
            <person name="Garlena R.A."/>
            <person name="Russell D.A."/>
            <person name="Pope W.H."/>
            <person name="Jacobs-Sera D."/>
            <person name="Hatfull G.F."/>
        </authorList>
    </citation>
    <scope>NUCLEOTIDE SEQUENCE [LARGE SCALE GENOMIC DNA]</scope>
</reference>
<organism evidence="2 3">
    <name type="scientific">Mycobacterium phage Tourach</name>
    <dbReference type="NCBI Taxonomy" id="2599882"/>
    <lineage>
        <taxon>Viruses</taxon>
        <taxon>Duplodnaviria</taxon>
        <taxon>Heunggongvirae</taxon>
        <taxon>Uroviricota</taxon>
        <taxon>Caudoviricetes</taxon>
        <taxon>Vilmaviridae</taxon>
        <taxon>Lclasvirinae</taxon>
        <taxon>Faithunavirus</taxon>
        <taxon>Faithunavirus tourach</taxon>
    </lineage>
</organism>
<dbReference type="RefSeq" id="YP_010013209.1">
    <property type="nucleotide sequence ID" value="NC_053509.1"/>
</dbReference>
<feature type="region of interest" description="Disordered" evidence="1">
    <location>
        <begin position="16"/>
        <end position="35"/>
    </location>
</feature>
<sequence length="56" mass="6069">MDQDAAAKAVFLASLPTGDKGEPIPGHTTWNDLGPKAKDRYRRMARAALRFGMPVA</sequence>
<evidence type="ECO:0000256" key="1">
    <source>
        <dbReference type="SAM" id="MobiDB-lite"/>
    </source>
</evidence>
<keyword evidence="3" id="KW-1185">Reference proteome</keyword>
<accession>A0A5J6TUA0</accession>
<evidence type="ECO:0000313" key="2">
    <source>
        <dbReference type="EMBL" id="QFG14346.1"/>
    </source>
</evidence>
<proteinExistence type="predicted"/>
<gene>
    <name evidence="2" type="primary">120</name>
    <name evidence="2" type="ORF">PBI_TOURACH_120</name>
</gene>